<evidence type="ECO:0000313" key="3">
    <source>
        <dbReference type="Proteomes" id="UP000447876"/>
    </source>
</evidence>
<name>A0A7X3CP69_9BACL</name>
<dbReference type="RefSeq" id="WP_155611115.1">
    <property type="nucleotide sequence ID" value="NZ_WNZW01000003.1"/>
</dbReference>
<dbReference type="AlphaFoldDB" id="A0A7X3CP69"/>
<sequence length="309" mass="35976">MYEDMNERLAELKEKGRKKEKWEKRHQQLQKELAALERAREEASRRLAAEEKDVKQLTSLSLSNLLHTILGKKTEKLDQEQREVVEAKLKYDEANQAVQHTEQQIAAVKKQLAEVKFWKLDYDQVFEAKERQVLQENEELRTLAEEQAALSVQNKELEEALRAGRTVAHDLDSAVDKLLSAKNWGTYDMLGGGMLSTHMKHGRLDEAMDCLYRAQNSLRHFEKELRDVGEQMPVHIEISGFLKFSDYFFDGFIMDWIVQGKINDMLHQVEGKRSEVNRILSDLAALQRKVGTALDSSRRRYIQTIEQYI</sequence>
<organism evidence="2 3">
    <name type="scientific">Paenibacillus woosongensis</name>
    <dbReference type="NCBI Taxonomy" id="307580"/>
    <lineage>
        <taxon>Bacteria</taxon>
        <taxon>Bacillati</taxon>
        <taxon>Bacillota</taxon>
        <taxon>Bacilli</taxon>
        <taxon>Bacillales</taxon>
        <taxon>Paenibacillaceae</taxon>
        <taxon>Paenibacillus</taxon>
    </lineage>
</organism>
<gene>
    <name evidence="2" type="ORF">GNP95_12035</name>
</gene>
<evidence type="ECO:0000313" key="2">
    <source>
        <dbReference type="EMBL" id="MUG45720.1"/>
    </source>
</evidence>
<feature type="region of interest" description="Disordered" evidence="1">
    <location>
        <begin position="1"/>
        <end position="24"/>
    </location>
</feature>
<reference evidence="2 3" key="1">
    <citation type="submission" date="2019-11" db="EMBL/GenBank/DDBJ databases">
        <title>Draft genome sequences of five Paenibacillus species of dairy origin.</title>
        <authorList>
            <person name="Olajide A.M."/>
            <person name="Chen S."/>
            <person name="Lapointe G."/>
        </authorList>
    </citation>
    <scope>NUCLEOTIDE SEQUENCE [LARGE SCALE GENOMIC DNA]</scope>
    <source>
        <strain evidence="2 3">12CR55</strain>
    </source>
</reference>
<protein>
    <submittedName>
        <fullName evidence="2">Uncharacterized protein</fullName>
    </submittedName>
</protein>
<dbReference type="OrthoDB" id="3540923at2"/>
<feature type="compositionally biased region" description="Basic and acidic residues" evidence="1">
    <location>
        <begin position="1"/>
        <end position="14"/>
    </location>
</feature>
<accession>A0A7X3CP69</accession>
<evidence type="ECO:0000256" key="1">
    <source>
        <dbReference type="SAM" id="MobiDB-lite"/>
    </source>
</evidence>
<dbReference type="EMBL" id="WNZW01000003">
    <property type="protein sequence ID" value="MUG45720.1"/>
    <property type="molecule type" value="Genomic_DNA"/>
</dbReference>
<dbReference type="Proteomes" id="UP000447876">
    <property type="component" value="Unassembled WGS sequence"/>
</dbReference>
<comment type="caution">
    <text evidence="2">The sequence shown here is derived from an EMBL/GenBank/DDBJ whole genome shotgun (WGS) entry which is preliminary data.</text>
</comment>
<proteinExistence type="predicted"/>